<dbReference type="Proteomes" id="UP001519460">
    <property type="component" value="Unassembled WGS sequence"/>
</dbReference>
<keyword evidence="2" id="KW-1185">Reference proteome</keyword>
<evidence type="ECO:0000313" key="2">
    <source>
        <dbReference type="Proteomes" id="UP001519460"/>
    </source>
</evidence>
<reference evidence="1 2" key="1">
    <citation type="journal article" date="2023" name="Sci. Data">
        <title>Genome assembly of the Korean intertidal mud-creeper Batillaria attramentaria.</title>
        <authorList>
            <person name="Patra A.K."/>
            <person name="Ho P.T."/>
            <person name="Jun S."/>
            <person name="Lee S.J."/>
            <person name="Kim Y."/>
            <person name="Won Y.J."/>
        </authorList>
    </citation>
    <scope>NUCLEOTIDE SEQUENCE [LARGE SCALE GENOMIC DNA]</scope>
    <source>
        <strain evidence="1">Wonlab-2016</strain>
    </source>
</reference>
<organism evidence="1 2">
    <name type="scientific">Batillaria attramentaria</name>
    <dbReference type="NCBI Taxonomy" id="370345"/>
    <lineage>
        <taxon>Eukaryota</taxon>
        <taxon>Metazoa</taxon>
        <taxon>Spiralia</taxon>
        <taxon>Lophotrochozoa</taxon>
        <taxon>Mollusca</taxon>
        <taxon>Gastropoda</taxon>
        <taxon>Caenogastropoda</taxon>
        <taxon>Sorbeoconcha</taxon>
        <taxon>Cerithioidea</taxon>
        <taxon>Batillariidae</taxon>
        <taxon>Batillaria</taxon>
    </lineage>
</organism>
<protein>
    <submittedName>
        <fullName evidence="1">Uncharacterized protein</fullName>
    </submittedName>
</protein>
<gene>
    <name evidence="1" type="ORF">BaRGS_00035231</name>
</gene>
<sequence length="496" mass="54983">MAKSKSAIFEFPAVKESAITAQESENVTLSFTLNKPNCVDDDFEDFNIEITKVGKDSNPATYCSIRHKNGTCTNADRGCTCPGDDGSYQWTKTVDRKDNAKWVWHTSNKMTTKEEVLINVLCLHVLENIQKNLTVMAGQSENITVGVQSHAQLESTFCKQDSGEKTCSRFTVSVTGTPPNLTVAVWLNNVTKNDRGRWYLKMSNNALTRSLFFNLEVTEHNASITDLLLLNSSHLPADLIDVAPPKMKIKTPEIEFVPGADVKIEIDVCTHTKDLLNCQLTMLPDSEKTRTCVFGNDSSNRVEFHSSQHQVNRDIVEDLNHSASMSEVSSAALIGEYAEPENAPAYAVSKPLDSIGTPPSYSEVADKLTISKQLRPGAVFEFPTIKNGTISAQEHTKLAFLFELQNDHCGEELLSNFSVVVRKLTNDKTMFSTHCSMKHINGACIKALNTNPGCICLTKTGQHLFQKIVDRNDSTTWVWSTSGNLAEKKEVSFNIE</sequence>
<dbReference type="InterPro" id="IPR036179">
    <property type="entry name" value="Ig-like_dom_sf"/>
</dbReference>
<proteinExistence type="predicted"/>
<dbReference type="SUPFAM" id="SSF48726">
    <property type="entry name" value="Immunoglobulin"/>
    <property type="match status" value="1"/>
</dbReference>
<comment type="caution">
    <text evidence="1">The sequence shown here is derived from an EMBL/GenBank/DDBJ whole genome shotgun (WGS) entry which is preliminary data.</text>
</comment>
<feature type="non-terminal residue" evidence="1">
    <location>
        <position position="496"/>
    </location>
</feature>
<name>A0ABD0JEP5_9CAEN</name>
<accession>A0ABD0JEP5</accession>
<dbReference type="EMBL" id="JACVVK020000466">
    <property type="protein sequence ID" value="KAK7473514.1"/>
    <property type="molecule type" value="Genomic_DNA"/>
</dbReference>
<evidence type="ECO:0000313" key="1">
    <source>
        <dbReference type="EMBL" id="KAK7473514.1"/>
    </source>
</evidence>
<dbReference type="AlphaFoldDB" id="A0ABD0JEP5"/>